<gene>
    <name evidence="1" type="ORF">K488DRAFT_56572</name>
</gene>
<proteinExistence type="predicted"/>
<protein>
    <submittedName>
        <fullName evidence="1">Uncharacterized protein</fullName>
    </submittedName>
</protein>
<dbReference type="Proteomes" id="UP000814128">
    <property type="component" value="Unassembled WGS sequence"/>
</dbReference>
<reference evidence="1" key="2">
    <citation type="journal article" date="2022" name="New Phytol.">
        <title>Evolutionary transition to the ectomycorrhizal habit in the genomes of a hyperdiverse lineage of mushroom-forming fungi.</title>
        <authorList>
            <person name="Looney B."/>
            <person name="Miyauchi S."/>
            <person name="Morin E."/>
            <person name="Drula E."/>
            <person name="Courty P.E."/>
            <person name="Kohler A."/>
            <person name="Kuo A."/>
            <person name="LaButti K."/>
            <person name="Pangilinan J."/>
            <person name="Lipzen A."/>
            <person name="Riley R."/>
            <person name="Andreopoulos W."/>
            <person name="He G."/>
            <person name="Johnson J."/>
            <person name="Nolan M."/>
            <person name="Tritt A."/>
            <person name="Barry K.W."/>
            <person name="Grigoriev I.V."/>
            <person name="Nagy L.G."/>
            <person name="Hibbett D."/>
            <person name="Henrissat B."/>
            <person name="Matheny P.B."/>
            <person name="Labbe J."/>
            <person name="Martin F.M."/>
        </authorList>
    </citation>
    <scope>NUCLEOTIDE SEQUENCE</scope>
    <source>
        <strain evidence="1">EC-137</strain>
    </source>
</reference>
<reference evidence="1" key="1">
    <citation type="submission" date="2021-02" db="EMBL/GenBank/DDBJ databases">
        <authorList>
            <consortium name="DOE Joint Genome Institute"/>
            <person name="Ahrendt S."/>
            <person name="Looney B.P."/>
            <person name="Miyauchi S."/>
            <person name="Morin E."/>
            <person name="Drula E."/>
            <person name="Courty P.E."/>
            <person name="Chicoki N."/>
            <person name="Fauchery L."/>
            <person name="Kohler A."/>
            <person name="Kuo A."/>
            <person name="Labutti K."/>
            <person name="Pangilinan J."/>
            <person name="Lipzen A."/>
            <person name="Riley R."/>
            <person name="Andreopoulos W."/>
            <person name="He G."/>
            <person name="Johnson J."/>
            <person name="Barry K.W."/>
            <person name="Grigoriev I.V."/>
            <person name="Nagy L."/>
            <person name="Hibbett D."/>
            <person name="Henrissat B."/>
            <person name="Matheny P.B."/>
            <person name="Labbe J."/>
            <person name="Martin F."/>
        </authorList>
    </citation>
    <scope>NUCLEOTIDE SEQUENCE</scope>
    <source>
        <strain evidence="1">EC-137</strain>
    </source>
</reference>
<keyword evidence="2" id="KW-1185">Reference proteome</keyword>
<accession>A0ACB8QDI2</accession>
<sequence>MANSNSEELCKLIPHIFLPPRLPQASVERDQEHAAHLLLCQLLIDSAIAYQALTPANDTAVRSTHISMLQNMQAVLDTSLTSRRLNALLDEMVDGSILALHVRAQNASVIIRSENGSATFEIFEVSLQNKEIMTADDRLLCVYPTHAVIIPPHIFNNTSFRRNVSTFLSSMDSDELLDAVSTTTKAGSTVKEVRDTTDPRYITQLFVGILQGLHGAKPGVVHRIQKRIADDVLWHNTYKPWRRSPLWLIIRVVLQTSLPTVTYKSFMVLFMSRVLSSCLDTGEYPSDILQSMRVKIARRMVKLGSTTPQPVAHTVEKVLESAEKVLSARWSAIQATQSQLAPWDPTLVAHLHRDTRLSLRNSHAYLQSVLSRQTGALQSTIAALSHPPRLYSSEFSHFSEGALLKLVGNDSHLVALCDFEQSVFDFLEGWVQNAIEENSTLGKDCSILLSCLEQYLSATKTHYSLSNPLHQSIKFLTILTIWVGIDQLALADIPLMRKFCPEIPPSFLEPLLIRDEKSLHLVSTIQNYIQRRHSEATEPSSIFSDSETSASFPIQYYNTSRHLSDLRSSIETQAFKDREQTRTQLSQLNQQYHDFMDQAAALQHDISLQWVTRHGHEHAVYEEVHNKKCSRCKLERRASKLSIPIHEWPLPSTELSAIRTIFELACPSTFSIWREVTYLILSDIGLEEPDRDNRPPITLNSYGALAKFYSARPSRLVLGSMTKSFAQSHYKSQPIPTAEGAILVNNGLTFCLFDLTRIIWTSSRPFRTATLSHHCISAMPSESKYAHLQYALDGTLHSSNAVIADQAACPKELNIHEHIAFGSLRSGGRLQWMNILRELRAQTLSFDAPEVLLLLTQAIWQVGPTCSDASGARREWHVDLEDTNFCWAMLHEAHALVCSIGENWEKGILLRIMIGLVLRVLQVTENGRIQQESYRVLRLARTVSIALTEKLIGRLSSLRTTDMSEARTRVCEMAATACSTYDVPERHLVALLSTRLDFYSFMRSAILVQENMPATKSFSSSTVDVQLLFSCHWRLLYRTESRLREHPERNAGLDDVLASLWKAFVPGHAWCTIPAPNNRLLVCKIPESRGTRSHVAHLNILNGLLLINGKPIGCLPPEITSHSTYKRIFENRILEVIPARDAAMEYETCGAISGYTVSFALRQTAGPGPKELIIRARLSSDDHHSAFLELIPHEQLRNDFPLFLVDDHVHWMDLETGVIEFRPLATRWESDAQNWHLRSLTARDPILQRGSCATMLVDVNSGTFQAVHSCLCVLEHKQFIVVTTSQDQKLSIDLPRFNLTFFLNDKQQIESVNMPNMIVDSDQDAGTLFGLKSQLVLCAKDAPVESRFPRSRRILIPEGTAQLSEDPSSMAGHTHVIIEISQSTKNVPYFEYAIDHDLGRLTCNVSLTSHLYLCYLHALTSGVLPDPLLGRTGTEEALLELTGSRAFSFQRLGRRDMHLLGKIAGLSPRRVFYPSHLQAMQDVRWSPLPTLAQSEAFRFAVESILSFIHSLDALRLSASRAGDSPAPDRDSLANIGNHHLAMRSLRRSTSFYSPDICHLFPAQKHPELLHTSQRTNSVEDQTQALVQLVSESCYQMQLPTQLLAHSHWNANTVDMVESWQHIGSNDNIRLSYSPYWTTPPEFGRDWLTLYQRCLEFDDKSGDNRYEVIFSFCSLIYVSPLPRTREYVFVLLACALNQSLRLPSHAPPAGQGPYNLSDGYQPTRDHVLTLTQRRAFDATDSPAALLEIRGGESFQDYRNRRSRYHRHQSGSAVHSFTSRLLGAWPSYLSENTISTSVSFVREWIDVESAISLVEDYFQSLRMNIRFKNHIQSIQRVLGPPRCIHLPTVPSLPLKNPISPSQSVTRASISTITQLVNLRLPIGSHPTSTPSIPTIRLLNFASHSEPPASHRPHTSARRPHELQPLLEILRNQQSVLEWTFGTSLEDSSRGHLQNVSGNLGYDVPPPSMQLLEQYRNSCYSSLISTFEDILEALSPQSLHERLLHSVGLWPRVTHRSVLQLLSFAKRHTVPPSWLAAVRVFARTFLQYQRSQRLLELILHGRTEDVVRELKNDIANDHRDSDNRSLMDPDWLLIQIDCNFLARPLQREVAKEMIKPSSGRNTLFQLNMGEGKSSVIVPFASASLADGEKFVRVVVLKALSNQMFDLLVGRLCGLTNRRVYYVPFSRSVPASTEIVQNIQSVYEQCTRTGGVLVTQPEHILSFQLMGLDCLISQPSDHSLAGALWRCQQWVHSHSRDILDESDELLHSRYQLVYTVGVQQALEDSPNRWITTQQLLRVMQTCAADILEEFPDDIQYTRGSSGSFPFIRLLSSRANARLASSMTARIISGAIPNLNFSVFPSRIQTYMQEFIVSDPLSNSTRAVVEEACRHSGLWPGLLLLRGFLSRSSGIVFYVFKERRWRVDFGPDLSRTMLAVPYSAKDVPSARAEFGHPDVAVALTCLSYYYGGLTRAQVLQCFEILSKLDDPSLEYDLWVATGGDDVHESVRHRSGINTRDAELVDNVLVPSFRLNRAVIDFFLQQVVFPRHAKEFPYKLSTSGWDLASRKPNITTGFSGTKDNHFLLPTTIEQGEPSSLEQRSTDAMVLSHLLQPENSYCSYVHQLNGEDYLDLIVSQNPEVRVLLDVGAQMLEFRNEELVRRWLDRAPRGVTAAIFFTDTDELAVRTRDGTVELFRSSPYGERLEECIVYLDDAHTRGTDLKLPADTRAALTLGPKVTKDRMIQGAMRMRKLGRGHSVLITAPPEIDRAIRSACGLSDTDTVRVIDVVCWALLETCADIRRHVPHWVEQGLDYKTRQAARLSYEQSSDIAELRDGWQRPEAKTLEELYGRIDSRQEHTEIQNTALGEPELAARLSKMGITRVVSARLSEEQEREVDHEMEREQQMQRPPRLAAATHELHQDIKMLVRTGRFPNGSTQLKHLFHPLWRTNPIPERLFSTVDFMRTVRDLQPDAGLHDYLRPLSWVLSLTTKPFSSPHTLVAISPYEANELLPSIRSNKAGVCLHVYTPRPVQSMTPLSDLRFFSVPSLPPTAGWNIPIEMEVQLGLWAGQLFLDDYEMYTTLCRYLGLYMGCTKVQIEELQARDLIQADGFVKREGRGLVGMLSPFSQSPIVLLKRLFELRRKGLPFSTTHMGSILEARQLQVEDFSQP</sequence>
<evidence type="ECO:0000313" key="1">
    <source>
        <dbReference type="EMBL" id="KAI0029346.1"/>
    </source>
</evidence>
<name>A0ACB8QDI2_9AGAM</name>
<evidence type="ECO:0000313" key="2">
    <source>
        <dbReference type="Proteomes" id="UP000814128"/>
    </source>
</evidence>
<dbReference type="EMBL" id="MU273682">
    <property type="protein sequence ID" value="KAI0029346.1"/>
    <property type="molecule type" value="Genomic_DNA"/>
</dbReference>
<comment type="caution">
    <text evidence="1">The sequence shown here is derived from an EMBL/GenBank/DDBJ whole genome shotgun (WGS) entry which is preliminary data.</text>
</comment>
<organism evidence="1 2">
    <name type="scientific">Vararia minispora EC-137</name>
    <dbReference type="NCBI Taxonomy" id="1314806"/>
    <lineage>
        <taxon>Eukaryota</taxon>
        <taxon>Fungi</taxon>
        <taxon>Dikarya</taxon>
        <taxon>Basidiomycota</taxon>
        <taxon>Agaricomycotina</taxon>
        <taxon>Agaricomycetes</taxon>
        <taxon>Russulales</taxon>
        <taxon>Lachnocladiaceae</taxon>
        <taxon>Vararia</taxon>
    </lineage>
</organism>